<proteinExistence type="inferred from homology"/>
<evidence type="ECO:0000313" key="4">
    <source>
        <dbReference type="Proteomes" id="UP001501004"/>
    </source>
</evidence>
<organism evidence="3 4">
    <name type="scientific">Leifsonella bigeumensis</name>
    <dbReference type="NCBI Taxonomy" id="433643"/>
    <lineage>
        <taxon>Bacteria</taxon>
        <taxon>Bacillati</taxon>
        <taxon>Actinomycetota</taxon>
        <taxon>Actinomycetes</taxon>
        <taxon>Micrococcales</taxon>
        <taxon>Microbacteriaceae</taxon>
        <taxon>Leifsonella</taxon>
    </lineage>
</organism>
<dbReference type="EMBL" id="BAABAE010000002">
    <property type="protein sequence ID" value="GAA3735434.1"/>
    <property type="molecule type" value="Genomic_DNA"/>
</dbReference>
<dbReference type="InterPro" id="IPR001509">
    <property type="entry name" value="Epimerase_deHydtase"/>
</dbReference>
<accession>A0ABP7FB80</accession>
<dbReference type="Gene3D" id="3.40.50.720">
    <property type="entry name" value="NAD(P)-binding Rossmann-like Domain"/>
    <property type="match status" value="1"/>
</dbReference>
<dbReference type="Proteomes" id="UP001501004">
    <property type="component" value="Unassembled WGS sequence"/>
</dbReference>
<reference evidence="4" key="1">
    <citation type="journal article" date="2019" name="Int. J. Syst. Evol. Microbiol.">
        <title>The Global Catalogue of Microorganisms (GCM) 10K type strain sequencing project: providing services to taxonomists for standard genome sequencing and annotation.</title>
        <authorList>
            <consortium name="The Broad Institute Genomics Platform"/>
            <consortium name="The Broad Institute Genome Sequencing Center for Infectious Disease"/>
            <person name="Wu L."/>
            <person name="Ma J."/>
        </authorList>
    </citation>
    <scope>NUCLEOTIDE SEQUENCE [LARGE SCALE GENOMIC DNA]</scope>
    <source>
        <strain evidence="4">JCM 16949</strain>
    </source>
</reference>
<dbReference type="SUPFAM" id="SSF51735">
    <property type="entry name" value="NAD(P)-binding Rossmann-fold domains"/>
    <property type="match status" value="1"/>
</dbReference>
<feature type="domain" description="NAD-dependent epimerase/dehydratase" evidence="2">
    <location>
        <begin position="5"/>
        <end position="235"/>
    </location>
</feature>
<keyword evidence="4" id="KW-1185">Reference proteome</keyword>
<gene>
    <name evidence="3" type="ORF">GCM10022239_09350</name>
</gene>
<evidence type="ECO:0000313" key="3">
    <source>
        <dbReference type="EMBL" id="GAA3735434.1"/>
    </source>
</evidence>
<dbReference type="RefSeq" id="WP_344754204.1">
    <property type="nucleotide sequence ID" value="NZ_BAABAE010000002.1"/>
</dbReference>
<dbReference type="PANTHER" id="PTHR43000">
    <property type="entry name" value="DTDP-D-GLUCOSE 4,6-DEHYDRATASE-RELATED"/>
    <property type="match status" value="1"/>
</dbReference>
<sequence>MAASLVIGGNGFLGSHVVDALAAAGDTVTVFDRFSSRPMYTAPDVRSVVGDFESHADLRVALEGQQKLFHFLSTTTPVTAENDPSMDVRTNLSASVELFELAVQAGVQRVFFASTGGAIYGDQAGHLINEMVVPQPVSPYAIGKLAIEGYLRYFRRKHGLQSVSFRISNPYGPRQHPQKRQGVIPIFLQRIAEGQPVIVFGDGSMVRDYLYVKDAARMVALAAAGDPQHDVYNIGSGTGVSVNELIAVAREVTGRSVRVQQVEQPVTFVNRSVLDASRFTREFDLAASVSLREGMERTWQATVGNLTAGGQGATA</sequence>
<comment type="similarity">
    <text evidence="1">Belongs to the NAD(P)-dependent epimerase/dehydratase family.</text>
</comment>
<dbReference type="InterPro" id="IPR036291">
    <property type="entry name" value="NAD(P)-bd_dom_sf"/>
</dbReference>
<name>A0ABP7FB80_9MICO</name>
<evidence type="ECO:0000256" key="1">
    <source>
        <dbReference type="ARBA" id="ARBA00007637"/>
    </source>
</evidence>
<dbReference type="Pfam" id="PF01370">
    <property type="entry name" value="Epimerase"/>
    <property type="match status" value="1"/>
</dbReference>
<protein>
    <submittedName>
        <fullName evidence="3">NAD-dependent epimerase/dehydratase family protein</fullName>
    </submittedName>
</protein>
<dbReference type="Gene3D" id="3.90.25.10">
    <property type="entry name" value="UDP-galactose 4-epimerase, domain 1"/>
    <property type="match status" value="1"/>
</dbReference>
<comment type="caution">
    <text evidence="3">The sequence shown here is derived from an EMBL/GenBank/DDBJ whole genome shotgun (WGS) entry which is preliminary data.</text>
</comment>
<evidence type="ECO:0000259" key="2">
    <source>
        <dbReference type="Pfam" id="PF01370"/>
    </source>
</evidence>